<accession>A0ACB9ANY8</accession>
<dbReference type="Proteomes" id="UP001055811">
    <property type="component" value="Linkage Group LG07"/>
</dbReference>
<name>A0ACB9ANY8_CICIN</name>
<sequence length="123" mass="13984">MQNLVTKETKQIHVQEVQQTEETMEVPMSMEQVLETQVKVVDEVVYETQTINDLRESGYSEDEIAKCVPPELVEEDVNEEGIEETQPSVVIKRRRPSERITKSKLGKKIVGLGSASENPLEIE</sequence>
<reference evidence="1 2" key="2">
    <citation type="journal article" date="2022" name="Mol. Ecol. Resour.">
        <title>The genomes of chicory, endive, great burdock and yacon provide insights into Asteraceae paleo-polyploidization history and plant inulin production.</title>
        <authorList>
            <person name="Fan W."/>
            <person name="Wang S."/>
            <person name="Wang H."/>
            <person name="Wang A."/>
            <person name="Jiang F."/>
            <person name="Liu H."/>
            <person name="Zhao H."/>
            <person name="Xu D."/>
            <person name="Zhang Y."/>
        </authorList>
    </citation>
    <scope>NUCLEOTIDE SEQUENCE [LARGE SCALE GENOMIC DNA]</scope>
    <source>
        <strain evidence="2">cv. Punajuju</strain>
        <tissue evidence="1">Leaves</tissue>
    </source>
</reference>
<protein>
    <submittedName>
        <fullName evidence="1">Uncharacterized protein</fullName>
    </submittedName>
</protein>
<comment type="caution">
    <text evidence="1">The sequence shown here is derived from an EMBL/GenBank/DDBJ whole genome shotgun (WGS) entry which is preliminary data.</text>
</comment>
<evidence type="ECO:0000313" key="1">
    <source>
        <dbReference type="EMBL" id="KAI3711428.1"/>
    </source>
</evidence>
<organism evidence="1 2">
    <name type="scientific">Cichorium intybus</name>
    <name type="common">Chicory</name>
    <dbReference type="NCBI Taxonomy" id="13427"/>
    <lineage>
        <taxon>Eukaryota</taxon>
        <taxon>Viridiplantae</taxon>
        <taxon>Streptophyta</taxon>
        <taxon>Embryophyta</taxon>
        <taxon>Tracheophyta</taxon>
        <taxon>Spermatophyta</taxon>
        <taxon>Magnoliopsida</taxon>
        <taxon>eudicotyledons</taxon>
        <taxon>Gunneridae</taxon>
        <taxon>Pentapetalae</taxon>
        <taxon>asterids</taxon>
        <taxon>campanulids</taxon>
        <taxon>Asterales</taxon>
        <taxon>Asteraceae</taxon>
        <taxon>Cichorioideae</taxon>
        <taxon>Cichorieae</taxon>
        <taxon>Cichoriinae</taxon>
        <taxon>Cichorium</taxon>
    </lineage>
</organism>
<dbReference type="EMBL" id="CM042015">
    <property type="protein sequence ID" value="KAI3711428.1"/>
    <property type="molecule type" value="Genomic_DNA"/>
</dbReference>
<keyword evidence="2" id="KW-1185">Reference proteome</keyword>
<reference evidence="2" key="1">
    <citation type="journal article" date="2022" name="Mol. Ecol. Resour.">
        <title>The genomes of chicory, endive, great burdock and yacon provide insights into Asteraceae palaeo-polyploidization history and plant inulin production.</title>
        <authorList>
            <person name="Fan W."/>
            <person name="Wang S."/>
            <person name="Wang H."/>
            <person name="Wang A."/>
            <person name="Jiang F."/>
            <person name="Liu H."/>
            <person name="Zhao H."/>
            <person name="Xu D."/>
            <person name="Zhang Y."/>
        </authorList>
    </citation>
    <scope>NUCLEOTIDE SEQUENCE [LARGE SCALE GENOMIC DNA]</scope>
    <source>
        <strain evidence="2">cv. Punajuju</strain>
    </source>
</reference>
<evidence type="ECO:0000313" key="2">
    <source>
        <dbReference type="Proteomes" id="UP001055811"/>
    </source>
</evidence>
<proteinExistence type="predicted"/>
<gene>
    <name evidence="1" type="ORF">L2E82_41514</name>
</gene>